<dbReference type="InterPro" id="IPR016747">
    <property type="entry name" value="Phosphotransbutyrylase"/>
</dbReference>
<dbReference type="NCBIfam" id="NF037970">
    <property type="entry name" value="vanZ_1"/>
    <property type="match status" value="1"/>
</dbReference>
<sequence length="162" mass="17926">MRKGKVRAVISWAAVLIWMVVIFLFSAQNGAQSGDLSGSLLEKILAFFHFSTEQTDFWEMILRKGAHFGVYFILAILLAVAFRASGVSLRKGIGLALLLSAAYAVTDEVHQYFVPGRAMRAFDVFIDTCGAATGLLLYLAARFGIHGVRQRRRANQHMKTGE</sequence>
<dbReference type="InterPro" id="IPR006976">
    <property type="entry name" value="VanZ-like"/>
</dbReference>
<evidence type="ECO:0000256" key="1">
    <source>
        <dbReference type="SAM" id="Phobius"/>
    </source>
</evidence>
<protein>
    <submittedName>
        <fullName evidence="3">VanZ family protein</fullName>
    </submittedName>
</protein>
<dbReference type="PIRSF" id="PIRSF019083">
    <property type="entry name" value="UCP019083_VanZ"/>
    <property type="match status" value="1"/>
</dbReference>
<evidence type="ECO:0000313" key="4">
    <source>
        <dbReference type="Proteomes" id="UP000657006"/>
    </source>
</evidence>
<keyword evidence="1" id="KW-0812">Transmembrane</keyword>
<dbReference type="EMBL" id="JACRSQ010000026">
    <property type="protein sequence ID" value="MBC8544602.1"/>
    <property type="molecule type" value="Genomic_DNA"/>
</dbReference>
<dbReference type="RefSeq" id="WP_177714910.1">
    <property type="nucleotide sequence ID" value="NZ_JACRSQ010000026.1"/>
</dbReference>
<keyword evidence="4" id="KW-1185">Reference proteome</keyword>
<reference evidence="3" key="1">
    <citation type="submission" date="2020-08" db="EMBL/GenBank/DDBJ databases">
        <title>Genome public.</title>
        <authorList>
            <person name="Liu C."/>
            <person name="Sun Q."/>
        </authorList>
    </citation>
    <scope>NUCLEOTIDE SEQUENCE</scope>
    <source>
        <strain evidence="3">NSJ-32</strain>
    </source>
</reference>
<organism evidence="3 4">
    <name type="scientific">Bianquea renquensis</name>
    <dbReference type="NCBI Taxonomy" id="2763661"/>
    <lineage>
        <taxon>Bacteria</taxon>
        <taxon>Bacillati</taxon>
        <taxon>Bacillota</taxon>
        <taxon>Clostridia</taxon>
        <taxon>Eubacteriales</taxon>
        <taxon>Bianqueaceae</taxon>
        <taxon>Bianquea</taxon>
    </lineage>
</organism>
<evidence type="ECO:0000259" key="2">
    <source>
        <dbReference type="Pfam" id="PF04892"/>
    </source>
</evidence>
<feature type="transmembrane region" description="Helical" evidence="1">
    <location>
        <begin position="125"/>
        <end position="145"/>
    </location>
</feature>
<gene>
    <name evidence="3" type="ORF">H8730_13725</name>
</gene>
<dbReference type="Pfam" id="PF04892">
    <property type="entry name" value="VanZ"/>
    <property type="match status" value="1"/>
</dbReference>
<keyword evidence="1" id="KW-1133">Transmembrane helix</keyword>
<feature type="transmembrane region" description="Helical" evidence="1">
    <location>
        <begin position="9"/>
        <end position="27"/>
    </location>
</feature>
<name>A0A926DVH8_9FIRM</name>
<keyword evidence="1" id="KW-0472">Membrane</keyword>
<dbReference type="Proteomes" id="UP000657006">
    <property type="component" value="Unassembled WGS sequence"/>
</dbReference>
<comment type="caution">
    <text evidence="3">The sequence shown here is derived from an EMBL/GenBank/DDBJ whole genome shotgun (WGS) entry which is preliminary data.</text>
</comment>
<feature type="transmembrane region" description="Helical" evidence="1">
    <location>
        <begin position="65"/>
        <end position="82"/>
    </location>
</feature>
<feature type="transmembrane region" description="Helical" evidence="1">
    <location>
        <begin position="89"/>
        <end position="105"/>
    </location>
</feature>
<dbReference type="AlphaFoldDB" id="A0A926DVH8"/>
<feature type="domain" description="VanZ-like" evidence="2">
    <location>
        <begin position="12"/>
        <end position="140"/>
    </location>
</feature>
<evidence type="ECO:0000313" key="3">
    <source>
        <dbReference type="EMBL" id="MBC8544602.1"/>
    </source>
</evidence>
<accession>A0A926DVH8</accession>
<proteinExistence type="predicted"/>